<reference evidence="1 2" key="1">
    <citation type="journal article" date="2014" name="PLoS Genet.">
        <title>Phylogenetically driven sequencing of extremely halophilic archaea reveals strategies for static and dynamic osmo-response.</title>
        <authorList>
            <person name="Becker E.A."/>
            <person name="Seitzer P.M."/>
            <person name="Tritt A."/>
            <person name="Larsen D."/>
            <person name="Krusor M."/>
            <person name="Yao A.I."/>
            <person name="Wu D."/>
            <person name="Madern D."/>
            <person name="Eisen J.A."/>
            <person name="Darling A.E."/>
            <person name="Facciotti M.T."/>
        </authorList>
    </citation>
    <scope>NUCLEOTIDE SEQUENCE [LARGE SCALE GENOMIC DNA]</scope>
    <source>
        <strain evidence="1 2">DSM 3751</strain>
    </source>
</reference>
<dbReference type="PATRIC" id="fig|1227495.3.peg.2325"/>
<dbReference type="Proteomes" id="UP000011618">
    <property type="component" value="Unassembled WGS sequence"/>
</dbReference>
<proteinExistence type="predicted"/>
<evidence type="ECO:0000313" key="2">
    <source>
        <dbReference type="Proteomes" id="UP000011618"/>
    </source>
</evidence>
<protein>
    <submittedName>
        <fullName evidence="1">Uncharacterized protein</fullName>
    </submittedName>
</protein>
<comment type="caution">
    <text evidence="1">The sequence shown here is derived from an EMBL/GenBank/DDBJ whole genome shotgun (WGS) entry which is preliminary data.</text>
</comment>
<evidence type="ECO:0000313" key="1">
    <source>
        <dbReference type="EMBL" id="ELY76475.1"/>
    </source>
</evidence>
<sequence>MPKLADDCMEHLEKALQSDDPSEKNFHIRQVIQAYGVDHLPDEIDSQ</sequence>
<accession>L9YQI3</accession>
<organism evidence="1 2">
    <name type="scientific">Natrinema pallidum DSM 3751</name>
    <dbReference type="NCBI Taxonomy" id="1227495"/>
    <lineage>
        <taxon>Archaea</taxon>
        <taxon>Methanobacteriati</taxon>
        <taxon>Methanobacteriota</taxon>
        <taxon>Stenosarchaea group</taxon>
        <taxon>Halobacteria</taxon>
        <taxon>Halobacteriales</taxon>
        <taxon>Natrialbaceae</taxon>
        <taxon>Natrinema</taxon>
    </lineage>
</organism>
<dbReference type="EMBL" id="AOII01000071">
    <property type="protein sequence ID" value="ELY76475.1"/>
    <property type="molecule type" value="Genomic_DNA"/>
</dbReference>
<gene>
    <name evidence="1" type="ORF">C487_11629</name>
</gene>
<dbReference type="AlphaFoldDB" id="L9YQI3"/>
<dbReference type="eggNOG" id="arCOG09267">
    <property type="taxonomic scope" value="Archaea"/>
</dbReference>
<name>L9YQI3_9EURY</name>